<dbReference type="Proteomes" id="UP000249056">
    <property type="component" value="Unassembled WGS sequence"/>
</dbReference>
<comment type="caution">
    <text evidence="1">The sequence shown here is derived from an EMBL/GenBank/DDBJ whole genome shotgun (WGS) entry which is preliminary data.</text>
</comment>
<accession>A0A395INW7</accession>
<protein>
    <submittedName>
        <fullName evidence="1">Uncharacterized protein</fullName>
    </submittedName>
</protein>
<evidence type="ECO:0000313" key="1">
    <source>
        <dbReference type="EMBL" id="RAL60069.1"/>
    </source>
</evidence>
<dbReference type="AlphaFoldDB" id="A0A395INW7"/>
<sequence>MRISNRAIGAIIESDLTSTLEAKLVAKQAELLSLAQETAYLEKLRSIEASHGEQYTFEEHLKQENKELQRKVESPRQILDDTKTFTGEEINRLKVAVDALAITNRYTSNSSNQKIDVLKAENEAITVTNRDMKTSMRIKIWNPKSFEKSEFFKVWSKIDISFAKMGLEETEEWADDVSNYAEVTSAFLAAERMQKKSIADEAKKEKGSTALKQRIMDAGIAIRGRYLEMMLPVEERDSVIISKVVRPPIMLTLNLMQLCMTLSFKKDVHHLLMYFYIAGLTTSIQTSLH</sequence>
<organism evidence="1 2">
    <name type="scientific">Monilinia fructigena</name>
    <dbReference type="NCBI Taxonomy" id="38457"/>
    <lineage>
        <taxon>Eukaryota</taxon>
        <taxon>Fungi</taxon>
        <taxon>Dikarya</taxon>
        <taxon>Ascomycota</taxon>
        <taxon>Pezizomycotina</taxon>
        <taxon>Leotiomycetes</taxon>
        <taxon>Helotiales</taxon>
        <taxon>Sclerotiniaceae</taxon>
        <taxon>Monilinia</taxon>
    </lineage>
</organism>
<dbReference type="OrthoDB" id="3560679at2759"/>
<name>A0A395INW7_9HELO</name>
<gene>
    <name evidence="1" type="ORF">DID88_000695</name>
</gene>
<keyword evidence="2" id="KW-1185">Reference proteome</keyword>
<reference evidence="1 2" key="1">
    <citation type="submission" date="2018-06" db="EMBL/GenBank/DDBJ databases">
        <title>Genome Sequence of the Brown Rot Fungal Pathogen Monilinia fructigena.</title>
        <authorList>
            <person name="Landi L."/>
            <person name="De Miccolis Angelini R.M."/>
            <person name="Pollastro S."/>
            <person name="Abate D."/>
            <person name="Faretra F."/>
            <person name="Romanazzi G."/>
        </authorList>
    </citation>
    <scope>NUCLEOTIDE SEQUENCE [LARGE SCALE GENOMIC DNA]</scope>
    <source>
        <strain evidence="1 2">Mfrg269</strain>
    </source>
</reference>
<dbReference type="EMBL" id="QKRW01000044">
    <property type="protein sequence ID" value="RAL60069.1"/>
    <property type="molecule type" value="Genomic_DNA"/>
</dbReference>
<evidence type="ECO:0000313" key="2">
    <source>
        <dbReference type="Proteomes" id="UP000249056"/>
    </source>
</evidence>
<proteinExistence type="predicted"/>